<gene>
    <name evidence="1" type="ORF">LCGC14_2361380</name>
</gene>
<proteinExistence type="predicted"/>
<dbReference type="EMBL" id="LAZR01034598">
    <property type="protein sequence ID" value="KKL44865.1"/>
    <property type="molecule type" value="Genomic_DNA"/>
</dbReference>
<name>A0A0F9EJ06_9ZZZZ</name>
<sequence length="89" mass="9184">MSAFASLGTSMGRGDGAGPPEVFTTIADVVSISGPEFTQDLVDTTTLASANRFEEAISTLIRTGNVTLGLNFDPADATQIQMITDMIGG</sequence>
<reference evidence="1" key="1">
    <citation type="journal article" date="2015" name="Nature">
        <title>Complex archaea that bridge the gap between prokaryotes and eukaryotes.</title>
        <authorList>
            <person name="Spang A."/>
            <person name="Saw J.H."/>
            <person name="Jorgensen S.L."/>
            <person name="Zaremba-Niedzwiedzka K."/>
            <person name="Martijn J."/>
            <person name="Lind A.E."/>
            <person name="van Eijk R."/>
            <person name="Schleper C."/>
            <person name="Guy L."/>
            <person name="Ettema T.J."/>
        </authorList>
    </citation>
    <scope>NUCLEOTIDE SEQUENCE</scope>
</reference>
<protein>
    <submittedName>
        <fullName evidence="1">Uncharacterized protein</fullName>
    </submittedName>
</protein>
<dbReference type="AlphaFoldDB" id="A0A0F9EJ06"/>
<accession>A0A0F9EJ06</accession>
<dbReference type="Gene3D" id="4.10.410.40">
    <property type="match status" value="1"/>
</dbReference>
<evidence type="ECO:0000313" key="1">
    <source>
        <dbReference type="EMBL" id="KKL44865.1"/>
    </source>
</evidence>
<organism evidence="1">
    <name type="scientific">marine sediment metagenome</name>
    <dbReference type="NCBI Taxonomy" id="412755"/>
    <lineage>
        <taxon>unclassified sequences</taxon>
        <taxon>metagenomes</taxon>
        <taxon>ecological metagenomes</taxon>
    </lineage>
</organism>
<feature type="non-terminal residue" evidence="1">
    <location>
        <position position="89"/>
    </location>
</feature>
<comment type="caution">
    <text evidence="1">The sequence shown here is derived from an EMBL/GenBank/DDBJ whole genome shotgun (WGS) entry which is preliminary data.</text>
</comment>